<feature type="domain" description="RNase H type-1" evidence="1">
    <location>
        <begin position="283"/>
        <end position="338"/>
    </location>
</feature>
<dbReference type="PANTHER" id="PTHR47723:SF19">
    <property type="entry name" value="POLYNUCLEOTIDYL TRANSFERASE, RIBONUCLEASE H-LIKE SUPERFAMILY PROTEIN"/>
    <property type="match status" value="1"/>
</dbReference>
<dbReference type="InterPro" id="IPR026960">
    <property type="entry name" value="RVT-Znf"/>
</dbReference>
<evidence type="ECO:0000313" key="3">
    <source>
        <dbReference type="EMBL" id="KAK4493277.1"/>
    </source>
</evidence>
<dbReference type="SUPFAM" id="SSF53098">
    <property type="entry name" value="Ribonuclease H-like"/>
    <property type="match status" value="1"/>
</dbReference>
<dbReference type="Pfam" id="PF13966">
    <property type="entry name" value="zf-RVT"/>
    <property type="match status" value="1"/>
</dbReference>
<dbReference type="InterPro" id="IPR044730">
    <property type="entry name" value="RNase_H-like_dom_plant"/>
</dbReference>
<evidence type="ECO:0000259" key="2">
    <source>
        <dbReference type="Pfam" id="PF13966"/>
    </source>
</evidence>
<evidence type="ECO:0008006" key="5">
    <source>
        <dbReference type="Google" id="ProtNLM"/>
    </source>
</evidence>
<evidence type="ECO:0000259" key="1">
    <source>
        <dbReference type="Pfam" id="PF13456"/>
    </source>
</evidence>
<proteinExistence type="predicted"/>
<dbReference type="InterPro" id="IPR036397">
    <property type="entry name" value="RNaseH_sf"/>
</dbReference>
<evidence type="ECO:0000313" key="4">
    <source>
        <dbReference type="Proteomes" id="UP001291926"/>
    </source>
</evidence>
<dbReference type="Pfam" id="PF13456">
    <property type="entry name" value="RVT_3"/>
    <property type="match status" value="1"/>
</dbReference>
<gene>
    <name evidence="3" type="ORF">RD792_017845</name>
</gene>
<dbReference type="PANTHER" id="PTHR47723">
    <property type="entry name" value="OS05G0353850 PROTEIN"/>
    <property type="match status" value="1"/>
</dbReference>
<sequence length="525" mass="59824">MRSIPYRTTYSYALASNALLMKRYKFTPSESCIFVQVIFPSTSLLVELERLFARFFWSKTSGQKIHWSSWKNICFPSLEGGLGIRRLSDVATAFSYKLWWRVRENYGIWSRFMVEKYTKSHHFYTALNARYNLKCGNICVRPLKYLPIPNLPVDNLRVCDFFMHDDWNVDLLHSCLHADVVSNIVLLHIDLNGHDVITRKHTPDVMQSRGTQLASKCQCCFDMESIQHVFINGSVASQVWDYFTNLFGVKKVLTNSPRFLLSVWVNSSTFCGPGHLRGWELGRDADGKMVFNFYEFIGHCTNTESEMRALIRGLELCDSFGCSNVLVEVDSQVLCSVLKVNHIYREANQVADYLANLGCDSQESYIFHPGLVILNDWTSPFISHVWTTLIYSARVWSCGGVGDSMEANMWLWLICCGVDVDGCFTRGYLLVVQFLCQSSKVAKWWRLLEDLKLVPNFPGGGWSLLSRTLDTGEFPLTLLHPTISLPFRALIPSVTDLTHSSVVRHLASKRPLRSFPSLADSAKSA</sequence>
<dbReference type="InterPro" id="IPR053151">
    <property type="entry name" value="RNase_H-like"/>
</dbReference>
<dbReference type="CDD" id="cd06222">
    <property type="entry name" value="RNase_H_like"/>
    <property type="match status" value="1"/>
</dbReference>
<name>A0ABR0DVN9_9LAMI</name>
<dbReference type="InterPro" id="IPR012337">
    <property type="entry name" value="RNaseH-like_sf"/>
</dbReference>
<dbReference type="Proteomes" id="UP001291926">
    <property type="component" value="Unassembled WGS sequence"/>
</dbReference>
<organism evidence="3 4">
    <name type="scientific">Penstemon davidsonii</name>
    <dbReference type="NCBI Taxonomy" id="160366"/>
    <lineage>
        <taxon>Eukaryota</taxon>
        <taxon>Viridiplantae</taxon>
        <taxon>Streptophyta</taxon>
        <taxon>Embryophyta</taxon>
        <taxon>Tracheophyta</taxon>
        <taxon>Spermatophyta</taxon>
        <taxon>Magnoliopsida</taxon>
        <taxon>eudicotyledons</taxon>
        <taxon>Gunneridae</taxon>
        <taxon>Pentapetalae</taxon>
        <taxon>asterids</taxon>
        <taxon>lamiids</taxon>
        <taxon>Lamiales</taxon>
        <taxon>Plantaginaceae</taxon>
        <taxon>Cheloneae</taxon>
        <taxon>Penstemon</taxon>
    </lineage>
</organism>
<protein>
    <recommendedName>
        <fullName evidence="5">RNase H type-1 domain-containing protein</fullName>
    </recommendedName>
</protein>
<dbReference type="EMBL" id="JAYDYQ010000541">
    <property type="protein sequence ID" value="KAK4493277.1"/>
    <property type="molecule type" value="Genomic_DNA"/>
</dbReference>
<dbReference type="Gene3D" id="3.30.420.10">
    <property type="entry name" value="Ribonuclease H-like superfamily/Ribonuclease H"/>
    <property type="match status" value="1"/>
</dbReference>
<keyword evidence="4" id="KW-1185">Reference proteome</keyword>
<accession>A0ABR0DVN9</accession>
<comment type="caution">
    <text evidence="3">The sequence shown here is derived from an EMBL/GenBank/DDBJ whole genome shotgun (WGS) entry which is preliminary data.</text>
</comment>
<dbReference type="InterPro" id="IPR002156">
    <property type="entry name" value="RNaseH_domain"/>
</dbReference>
<reference evidence="3 4" key="1">
    <citation type="journal article" date="2023" name="bioRxiv">
        <title>Genome report: Whole genome sequence and annotation of Penstemon davidsonii.</title>
        <authorList>
            <person name="Ostevik K.L."/>
            <person name="Alabady M."/>
            <person name="Zhang M."/>
            <person name="Rausher M.D."/>
        </authorList>
    </citation>
    <scope>NUCLEOTIDE SEQUENCE [LARGE SCALE GENOMIC DNA]</scope>
    <source>
        <strain evidence="3">DNT005</strain>
        <tissue evidence="3">Whole leaf</tissue>
    </source>
</reference>
<feature type="domain" description="Reverse transcriptase zinc-binding" evidence="2">
    <location>
        <begin position="200"/>
        <end position="240"/>
    </location>
</feature>